<reference evidence="1 2" key="1">
    <citation type="journal article" date="2019" name="Nat. Ecol. Evol.">
        <title>Megaphylogeny resolves global patterns of mushroom evolution.</title>
        <authorList>
            <person name="Varga T."/>
            <person name="Krizsan K."/>
            <person name="Foldi C."/>
            <person name="Dima B."/>
            <person name="Sanchez-Garcia M."/>
            <person name="Sanchez-Ramirez S."/>
            <person name="Szollosi G.J."/>
            <person name="Szarkandi J.G."/>
            <person name="Papp V."/>
            <person name="Albert L."/>
            <person name="Andreopoulos W."/>
            <person name="Angelini C."/>
            <person name="Antonin V."/>
            <person name="Barry K.W."/>
            <person name="Bougher N.L."/>
            <person name="Buchanan P."/>
            <person name="Buyck B."/>
            <person name="Bense V."/>
            <person name="Catcheside P."/>
            <person name="Chovatia M."/>
            <person name="Cooper J."/>
            <person name="Damon W."/>
            <person name="Desjardin D."/>
            <person name="Finy P."/>
            <person name="Geml J."/>
            <person name="Haridas S."/>
            <person name="Hughes K."/>
            <person name="Justo A."/>
            <person name="Karasinski D."/>
            <person name="Kautmanova I."/>
            <person name="Kiss B."/>
            <person name="Kocsube S."/>
            <person name="Kotiranta H."/>
            <person name="LaButti K.M."/>
            <person name="Lechner B.E."/>
            <person name="Liimatainen K."/>
            <person name="Lipzen A."/>
            <person name="Lukacs Z."/>
            <person name="Mihaltcheva S."/>
            <person name="Morgado L.N."/>
            <person name="Niskanen T."/>
            <person name="Noordeloos M.E."/>
            <person name="Ohm R.A."/>
            <person name="Ortiz-Santana B."/>
            <person name="Ovrebo C."/>
            <person name="Racz N."/>
            <person name="Riley R."/>
            <person name="Savchenko A."/>
            <person name="Shiryaev A."/>
            <person name="Soop K."/>
            <person name="Spirin V."/>
            <person name="Szebenyi C."/>
            <person name="Tomsovsky M."/>
            <person name="Tulloss R.E."/>
            <person name="Uehling J."/>
            <person name="Grigoriev I.V."/>
            <person name="Vagvolgyi C."/>
            <person name="Papp T."/>
            <person name="Martin F.M."/>
            <person name="Miettinen O."/>
            <person name="Hibbett D.S."/>
            <person name="Nagy L.G."/>
        </authorList>
    </citation>
    <scope>NUCLEOTIDE SEQUENCE [LARGE SCALE GENOMIC DNA]</scope>
    <source>
        <strain evidence="1 2">CBS 121175</strain>
    </source>
</reference>
<proteinExistence type="predicted"/>
<dbReference type="AlphaFoldDB" id="A0A5C3KKE3"/>
<gene>
    <name evidence="1" type="ORF">FA15DRAFT_115403</name>
</gene>
<keyword evidence="2" id="KW-1185">Reference proteome</keyword>
<organism evidence="1 2">
    <name type="scientific">Coprinopsis marcescibilis</name>
    <name type="common">Agaric fungus</name>
    <name type="synonym">Psathyrella marcescibilis</name>
    <dbReference type="NCBI Taxonomy" id="230819"/>
    <lineage>
        <taxon>Eukaryota</taxon>
        <taxon>Fungi</taxon>
        <taxon>Dikarya</taxon>
        <taxon>Basidiomycota</taxon>
        <taxon>Agaricomycotina</taxon>
        <taxon>Agaricomycetes</taxon>
        <taxon>Agaricomycetidae</taxon>
        <taxon>Agaricales</taxon>
        <taxon>Agaricineae</taxon>
        <taxon>Psathyrellaceae</taxon>
        <taxon>Coprinopsis</taxon>
    </lineage>
</organism>
<sequence length="196" mass="22600">MTYKMYNGSVNWKLLVLHKCCAGQFNFIIFTSTSYQCKMDRTEPKWSMSFPQSPTRLKIFLHLLSICLLLLNTLPLTSSKETFRFSLSPDVGQERHWRSLWLQTEPIIQGSSHKSRRCSIRVFSGRLMRLCRDSTRFILVMTRIGCWKTHEVSYFYQLSSSSTGSCGPLLFIPCPSKLSLPLNLGTFQTGLNLPRI</sequence>
<protein>
    <submittedName>
        <fullName evidence="1">Uncharacterized protein</fullName>
    </submittedName>
</protein>
<dbReference type="Proteomes" id="UP000307440">
    <property type="component" value="Unassembled WGS sequence"/>
</dbReference>
<evidence type="ECO:0000313" key="2">
    <source>
        <dbReference type="Proteomes" id="UP000307440"/>
    </source>
</evidence>
<name>A0A5C3KKE3_COPMA</name>
<accession>A0A5C3KKE3</accession>
<dbReference type="EMBL" id="ML210292">
    <property type="protein sequence ID" value="TFK20654.1"/>
    <property type="molecule type" value="Genomic_DNA"/>
</dbReference>
<evidence type="ECO:0000313" key="1">
    <source>
        <dbReference type="EMBL" id="TFK20654.1"/>
    </source>
</evidence>